<evidence type="ECO:0000313" key="4">
    <source>
        <dbReference type="Proteomes" id="UP000794436"/>
    </source>
</evidence>
<feature type="compositionally biased region" description="Low complexity" evidence="1">
    <location>
        <begin position="344"/>
        <end position="355"/>
    </location>
</feature>
<dbReference type="InterPro" id="IPR052408">
    <property type="entry name" value="Exonuclease_MUT-7-like"/>
</dbReference>
<feature type="compositionally biased region" description="Acidic residues" evidence="1">
    <location>
        <begin position="292"/>
        <end position="301"/>
    </location>
</feature>
<protein>
    <recommendedName>
        <fullName evidence="2">3'-5' exonuclease domain-containing protein</fullName>
    </recommendedName>
</protein>
<dbReference type="InterPro" id="IPR002562">
    <property type="entry name" value="3'-5'_exonuclease_dom"/>
</dbReference>
<dbReference type="GO" id="GO:0008408">
    <property type="term" value="F:3'-5' exonuclease activity"/>
    <property type="evidence" value="ECO:0007669"/>
    <property type="project" value="InterPro"/>
</dbReference>
<dbReference type="GO" id="GO:0006139">
    <property type="term" value="P:nucleobase-containing compound metabolic process"/>
    <property type="evidence" value="ECO:0007669"/>
    <property type="project" value="InterPro"/>
</dbReference>
<feature type="compositionally biased region" description="Polar residues" evidence="1">
    <location>
        <begin position="357"/>
        <end position="367"/>
    </location>
</feature>
<dbReference type="Proteomes" id="UP000794436">
    <property type="component" value="Unassembled WGS sequence"/>
</dbReference>
<dbReference type="PANTHER" id="PTHR47765">
    <property type="entry name" value="3'-5' EXONUCLEASE DOMAIN-CONTAINING PROTEIN"/>
    <property type="match status" value="1"/>
</dbReference>
<organism evidence="3 4">
    <name type="scientific">Pythium oligandrum</name>
    <name type="common">Mycoparasitic fungus</name>
    <dbReference type="NCBI Taxonomy" id="41045"/>
    <lineage>
        <taxon>Eukaryota</taxon>
        <taxon>Sar</taxon>
        <taxon>Stramenopiles</taxon>
        <taxon>Oomycota</taxon>
        <taxon>Peronosporomycetes</taxon>
        <taxon>Pythiales</taxon>
        <taxon>Pythiaceae</taxon>
        <taxon>Pythium</taxon>
    </lineage>
</organism>
<dbReference type="SUPFAM" id="SSF53098">
    <property type="entry name" value="Ribonuclease H-like"/>
    <property type="match status" value="1"/>
</dbReference>
<dbReference type="AlphaFoldDB" id="A0A8K1FGH9"/>
<proteinExistence type="predicted"/>
<dbReference type="Gene3D" id="3.30.420.10">
    <property type="entry name" value="Ribonuclease H-like superfamily/Ribonuclease H"/>
    <property type="match status" value="1"/>
</dbReference>
<gene>
    <name evidence="3" type="ORF">Poli38472_005408</name>
</gene>
<dbReference type="InterPro" id="IPR012337">
    <property type="entry name" value="RNaseH-like_sf"/>
</dbReference>
<dbReference type="PANTHER" id="PTHR47765:SF2">
    <property type="entry name" value="EXONUCLEASE MUT-7 HOMOLOG"/>
    <property type="match status" value="1"/>
</dbReference>
<comment type="caution">
    <text evidence="3">The sequence shown here is derived from an EMBL/GenBank/DDBJ whole genome shotgun (WGS) entry which is preliminary data.</text>
</comment>
<dbReference type="SMART" id="SM00474">
    <property type="entry name" value="35EXOc"/>
    <property type="match status" value="1"/>
</dbReference>
<evidence type="ECO:0000313" key="3">
    <source>
        <dbReference type="EMBL" id="TMW62790.1"/>
    </source>
</evidence>
<evidence type="ECO:0000256" key="1">
    <source>
        <dbReference type="SAM" id="MobiDB-lite"/>
    </source>
</evidence>
<feature type="region of interest" description="Disordered" evidence="1">
    <location>
        <begin position="292"/>
        <end position="406"/>
    </location>
</feature>
<name>A0A8K1FGH9_PYTOL</name>
<feature type="compositionally biased region" description="Basic residues" evidence="1">
    <location>
        <begin position="371"/>
        <end position="382"/>
    </location>
</feature>
<dbReference type="OrthoDB" id="47557at2759"/>
<dbReference type="InterPro" id="IPR036397">
    <property type="entry name" value="RNaseH_sf"/>
</dbReference>
<evidence type="ECO:0000259" key="2">
    <source>
        <dbReference type="SMART" id="SM00474"/>
    </source>
</evidence>
<dbReference type="EMBL" id="SPLM01000073">
    <property type="protein sequence ID" value="TMW62790.1"/>
    <property type="molecule type" value="Genomic_DNA"/>
</dbReference>
<keyword evidence="4" id="KW-1185">Reference proteome</keyword>
<accession>A0A8K1FGH9</accession>
<sequence length="428" mass="48306">MKAKSELMTRIHAAPLYTIARPDQVIHFVSTKQQWEQCEARLKAATIIGIDTETRPDFTGKRKFNPSSLLQLGIRTADMKEEVIILDLLSLPPKVYNATLSQLFLSKSIIKLGQGLFSDLKELAASYPAASCFKVAKGVVEVNDMSICLAGAHNPLSLQKLVYLYLHKRLTKTQQTSNWNRRPLSSSQLHYAACDALVLIHIYDVLMERLDEHTNGTFKIDSVANVLDVHVEAAHKCNLCFSIHDSKAQLKTHRQECYKNVRTLEICVECDCKLLYTAEDMERHVARCGKEDYDEADEPDSPVEVSEPIVSRKQSKKAKKKQKKQQQQQIEPTATANRKRPLLSVAADKASKASVTDVATITINESAQNKQPKKKKKKNKKKPVNEEATETVPVPKRQRKMSEGTLLASDDIWSEISMEHEESIPQWT</sequence>
<reference evidence="3" key="1">
    <citation type="submission" date="2019-03" db="EMBL/GenBank/DDBJ databases">
        <title>Long read genome sequence of the mycoparasitic Pythium oligandrum ATCC 38472 isolated from sugarbeet rhizosphere.</title>
        <authorList>
            <person name="Gaulin E."/>
        </authorList>
    </citation>
    <scope>NUCLEOTIDE SEQUENCE</scope>
    <source>
        <strain evidence="3">ATCC 38472_TT</strain>
    </source>
</reference>
<feature type="domain" description="3'-5' exonuclease" evidence="2">
    <location>
        <begin position="26"/>
        <end position="211"/>
    </location>
</feature>
<dbReference type="Pfam" id="PF01612">
    <property type="entry name" value="DNA_pol_A_exo1"/>
    <property type="match status" value="1"/>
</dbReference>
<dbReference type="GO" id="GO:0003676">
    <property type="term" value="F:nucleic acid binding"/>
    <property type="evidence" value="ECO:0007669"/>
    <property type="project" value="InterPro"/>
</dbReference>
<feature type="compositionally biased region" description="Basic residues" evidence="1">
    <location>
        <begin position="313"/>
        <end position="324"/>
    </location>
</feature>